<dbReference type="GO" id="GO:0043235">
    <property type="term" value="C:receptor complex"/>
    <property type="evidence" value="ECO:0007669"/>
    <property type="project" value="TreeGrafter"/>
</dbReference>
<dbReference type="PROSITE" id="PS50853">
    <property type="entry name" value="FN3"/>
    <property type="match status" value="4"/>
</dbReference>
<name>A0A8C4SB70_ERPCA</name>
<evidence type="ECO:0000256" key="2">
    <source>
        <dbReference type="ARBA" id="ARBA00013064"/>
    </source>
</evidence>
<dbReference type="Pfam" id="PF00102">
    <property type="entry name" value="Y_phosphatase"/>
    <property type="match status" value="1"/>
</dbReference>
<dbReference type="InterPro" id="IPR036116">
    <property type="entry name" value="FN3_sf"/>
</dbReference>
<evidence type="ECO:0000256" key="10">
    <source>
        <dbReference type="ARBA" id="ARBA00051722"/>
    </source>
</evidence>
<dbReference type="PANTHER" id="PTHR46957">
    <property type="entry name" value="CYTOKINE RECEPTOR"/>
    <property type="match status" value="1"/>
</dbReference>
<dbReference type="InterPro" id="IPR050713">
    <property type="entry name" value="RTP_Phos/Ushers"/>
</dbReference>
<dbReference type="PROSITE" id="PS00383">
    <property type="entry name" value="TYR_PHOSPHATASE_1"/>
    <property type="match status" value="1"/>
</dbReference>
<organism evidence="16 17">
    <name type="scientific">Erpetoichthys calabaricus</name>
    <name type="common">Rope fish</name>
    <name type="synonym">Calamoichthys calabaricus</name>
    <dbReference type="NCBI Taxonomy" id="27687"/>
    <lineage>
        <taxon>Eukaryota</taxon>
        <taxon>Metazoa</taxon>
        <taxon>Chordata</taxon>
        <taxon>Craniata</taxon>
        <taxon>Vertebrata</taxon>
        <taxon>Euteleostomi</taxon>
        <taxon>Actinopterygii</taxon>
        <taxon>Polypteriformes</taxon>
        <taxon>Polypteridae</taxon>
        <taxon>Erpetoichthys</taxon>
    </lineage>
</organism>
<feature type="transmembrane region" description="Helical" evidence="11">
    <location>
        <begin position="673"/>
        <end position="698"/>
    </location>
</feature>
<accession>A0A8C4SB70</accession>
<evidence type="ECO:0000259" key="14">
    <source>
        <dbReference type="PROSITE" id="PS50056"/>
    </source>
</evidence>
<keyword evidence="7 11" id="KW-1133">Transmembrane helix</keyword>
<reference evidence="16" key="3">
    <citation type="submission" date="2025-09" db="UniProtKB">
        <authorList>
            <consortium name="Ensembl"/>
        </authorList>
    </citation>
    <scope>IDENTIFICATION</scope>
</reference>
<evidence type="ECO:0000259" key="15">
    <source>
        <dbReference type="PROSITE" id="PS50853"/>
    </source>
</evidence>
<dbReference type="SMART" id="SM00194">
    <property type="entry name" value="PTPc"/>
    <property type="match status" value="1"/>
</dbReference>
<dbReference type="SUPFAM" id="SSF52799">
    <property type="entry name" value="(Phosphotyrosine protein) phosphatases II"/>
    <property type="match status" value="1"/>
</dbReference>
<gene>
    <name evidence="16" type="primary">LOC114660684</name>
</gene>
<evidence type="ECO:0000256" key="7">
    <source>
        <dbReference type="ARBA" id="ARBA00022989"/>
    </source>
</evidence>
<dbReference type="EC" id="3.1.3.48" evidence="2"/>
<dbReference type="SMART" id="SM00404">
    <property type="entry name" value="PTPc_motif"/>
    <property type="match status" value="1"/>
</dbReference>
<feature type="domain" description="Tyrosine-protein phosphatase" evidence="13">
    <location>
        <begin position="728"/>
        <end position="987"/>
    </location>
</feature>
<dbReference type="Pfam" id="PF00041">
    <property type="entry name" value="fn3"/>
    <property type="match status" value="4"/>
</dbReference>
<dbReference type="Proteomes" id="UP000694620">
    <property type="component" value="Chromosome 11"/>
</dbReference>
<comment type="subcellular location">
    <subcellularLocation>
        <location evidence="1">Membrane</location>
        <topology evidence="1">Single-pass type I membrane protein</topology>
    </subcellularLocation>
</comment>
<dbReference type="FunFam" id="3.90.190.10:FF:000009">
    <property type="entry name" value="Receptor-type tyrosine-protein phosphatase beta"/>
    <property type="match status" value="1"/>
</dbReference>
<feature type="domain" description="Fibronectin type-III" evidence="15">
    <location>
        <begin position="313"/>
        <end position="405"/>
    </location>
</feature>
<comment type="catalytic activity">
    <reaction evidence="10">
        <text>O-phospho-L-tyrosyl-[protein] + H2O = L-tyrosyl-[protein] + phosphate</text>
        <dbReference type="Rhea" id="RHEA:10684"/>
        <dbReference type="Rhea" id="RHEA-COMP:10136"/>
        <dbReference type="Rhea" id="RHEA-COMP:20101"/>
        <dbReference type="ChEBI" id="CHEBI:15377"/>
        <dbReference type="ChEBI" id="CHEBI:43474"/>
        <dbReference type="ChEBI" id="CHEBI:46858"/>
        <dbReference type="ChEBI" id="CHEBI:61978"/>
        <dbReference type="EC" id="3.1.3.48"/>
    </reaction>
</comment>
<evidence type="ECO:0000256" key="5">
    <source>
        <dbReference type="ARBA" id="ARBA00022801"/>
    </source>
</evidence>
<evidence type="ECO:0000256" key="4">
    <source>
        <dbReference type="ARBA" id="ARBA00022729"/>
    </source>
</evidence>
<feature type="domain" description="Fibronectin type-III" evidence="15">
    <location>
        <begin position="406"/>
        <end position="498"/>
    </location>
</feature>
<dbReference type="PRINTS" id="PR00700">
    <property type="entry name" value="PRTYPHPHTASE"/>
</dbReference>
<sequence length="1023" mass="114321">MNSILGVLLLMTFIVVSANNITLSTGSIPTISTGTTTTATIPTKTTGTTTTASTTSTTASTTKIVPEIRNLTVLAQSTSELNVSWSSYPQNCTFWVMYNLTETNSTTPHQLLQNLTAGHIYNVSVWAEYNGEKSAVETQANQTFMDCKNYKWLVNTTEILVNITEPFLCVEAKRDNEAYNQSGKNIHFQNLSPGCEYNISIISEFGFTLCTTTVYLDPSPVTNLIITNRTTNQTTVSWTPPNDRDVTLYKYNVTTKENVIVTTKETVTETNTSSCTIEDLEAGVGYNICVQSITVGNTISSETCVTVYTDPSPVTNLIITNRTTNQTTVSWTPPNDRDVTLYKYNVTTKENVIASTKETVTETNTSSCTIEDLEAGVGYNICVQSITVGNTISSETCVTVYTDPSPVTNLIITNRTTNQTTVSWTPPNDRDITLYKYNVTTKENVIASTKETVTETNTSSCTIEDLEAGVGYNICVQSITVGNTISSETCVTVYTDPSKPIFDFKNVTTNSVQLHWKAPNNINIKDYRYSVNWSSADQTNNNITKNLFMNISSLTPGNLYNITIQSLIADVSSEGLLLKIRTDPAKIPQIICQNNAGENNIHLLWSVPEGVWDKIELNVSSGKQYTVTNRSCTKECTQEIDGLLPATSYKFMLFTMSYDIKSAPTMIECMTSIVGVATGTTIALLIIILLIIIVIFFLRRDQEPSKPITISNFPSHFYCKHRDTDFGFSEDYQSLRSVGTNQSTNAALLLENKNKNRFTNVLPYDCSRVKLQKDQVNHCSDYINANFMPGYYSSKEFIAAQGPLPNTVADFWQMIWEQNVQAVVMVTNCQEGNKVKCEQYWPEDCKPCVYEDILVTTVSDKEMEEWTLREFHVKHVKTLESRIIKHFHFTAWPDHGVPDKTQSLIAFRELVRSFMNQLTRNAPVVVHCSAGVGRTGTFIALDYLLLQLSNEMAVSVYSFVQRMRKNRPLMVQTESQYIFLHQCMLDTINALEANSEPVYENSDCIYANELALKEVNNFNSIPS</sequence>
<dbReference type="Gene3D" id="3.90.190.10">
    <property type="entry name" value="Protein tyrosine phosphatase superfamily"/>
    <property type="match status" value="1"/>
</dbReference>
<evidence type="ECO:0000256" key="12">
    <source>
        <dbReference type="SAM" id="SignalP"/>
    </source>
</evidence>
<dbReference type="InterPro" id="IPR029021">
    <property type="entry name" value="Prot-tyrosine_phosphatase-like"/>
</dbReference>
<dbReference type="InterPro" id="IPR016130">
    <property type="entry name" value="Tyr_Pase_AS"/>
</dbReference>
<dbReference type="PANTHER" id="PTHR46957:SF10">
    <property type="entry name" value="PROTEIN TYROSINE PHOSPHATASE, RECEPTOR TYPE, H"/>
    <property type="match status" value="1"/>
</dbReference>
<evidence type="ECO:0000313" key="16">
    <source>
        <dbReference type="Ensembl" id="ENSECRP00000014294.1"/>
    </source>
</evidence>
<keyword evidence="17" id="KW-1185">Reference proteome</keyword>
<protein>
    <recommendedName>
        <fullName evidence="2">protein-tyrosine-phosphatase</fullName>
        <ecNumber evidence="2">3.1.3.48</ecNumber>
    </recommendedName>
</protein>
<keyword evidence="4 12" id="KW-0732">Signal</keyword>
<dbReference type="PROSITE" id="PS50055">
    <property type="entry name" value="TYR_PHOSPHATASE_PTP"/>
    <property type="match status" value="1"/>
</dbReference>
<keyword evidence="8 11" id="KW-0472">Membrane</keyword>
<keyword evidence="6" id="KW-0904">Protein phosphatase</keyword>
<evidence type="ECO:0000256" key="8">
    <source>
        <dbReference type="ARBA" id="ARBA00023136"/>
    </source>
</evidence>
<dbReference type="InterPro" id="IPR000242">
    <property type="entry name" value="PTP_cat"/>
</dbReference>
<feature type="domain" description="Tyrosine specific protein phosphatases" evidence="14">
    <location>
        <begin position="905"/>
        <end position="978"/>
    </location>
</feature>
<dbReference type="SMART" id="SM00060">
    <property type="entry name" value="FN3"/>
    <property type="match status" value="6"/>
</dbReference>
<dbReference type="GO" id="GO:0016020">
    <property type="term" value="C:membrane"/>
    <property type="evidence" value="ECO:0007669"/>
    <property type="project" value="UniProtKB-SubCell"/>
</dbReference>
<dbReference type="InterPro" id="IPR003595">
    <property type="entry name" value="Tyr_Pase_cat"/>
</dbReference>
<evidence type="ECO:0000256" key="6">
    <source>
        <dbReference type="ARBA" id="ARBA00022912"/>
    </source>
</evidence>
<proteinExistence type="predicted"/>
<feature type="signal peptide" evidence="12">
    <location>
        <begin position="1"/>
        <end position="18"/>
    </location>
</feature>
<reference evidence="16" key="1">
    <citation type="submission" date="2021-06" db="EMBL/GenBank/DDBJ databases">
        <authorList>
            <consortium name="Wellcome Sanger Institute Data Sharing"/>
        </authorList>
    </citation>
    <scope>NUCLEOTIDE SEQUENCE [LARGE SCALE GENOMIC DNA]</scope>
</reference>
<evidence type="ECO:0000259" key="13">
    <source>
        <dbReference type="PROSITE" id="PS50055"/>
    </source>
</evidence>
<evidence type="ECO:0000256" key="11">
    <source>
        <dbReference type="SAM" id="Phobius"/>
    </source>
</evidence>
<dbReference type="CDD" id="cd00063">
    <property type="entry name" value="FN3"/>
    <property type="match status" value="4"/>
</dbReference>
<dbReference type="GO" id="GO:0004725">
    <property type="term" value="F:protein tyrosine phosphatase activity"/>
    <property type="evidence" value="ECO:0007669"/>
    <property type="project" value="UniProtKB-EC"/>
</dbReference>
<reference evidence="16" key="2">
    <citation type="submission" date="2025-08" db="UniProtKB">
        <authorList>
            <consortium name="Ensembl"/>
        </authorList>
    </citation>
    <scope>IDENTIFICATION</scope>
</reference>
<evidence type="ECO:0000256" key="9">
    <source>
        <dbReference type="ARBA" id="ARBA00023180"/>
    </source>
</evidence>
<keyword evidence="5" id="KW-0378">Hydrolase</keyword>
<evidence type="ECO:0000256" key="3">
    <source>
        <dbReference type="ARBA" id="ARBA00022692"/>
    </source>
</evidence>
<keyword evidence="9" id="KW-0325">Glycoprotein</keyword>
<dbReference type="SUPFAM" id="SSF49265">
    <property type="entry name" value="Fibronectin type III"/>
    <property type="match status" value="4"/>
</dbReference>
<feature type="chain" id="PRO_5034108850" description="protein-tyrosine-phosphatase" evidence="12">
    <location>
        <begin position="19"/>
        <end position="1023"/>
    </location>
</feature>
<evidence type="ECO:0000313" key="17">
    <source>
        <dbReference type="Proteomes" id="UP000694620"/>
    </source>
</evidence>
<feature type="domain" description="Fibronectin type-III" evidence="15">
    <location>
        <begin position="220"/>
        <end position="312"/>
    </location>
</feature>
<dbReference type="InterPro" id="IPR013783">
    <property type="entry name" value="Ig-like_fold"/>
</dbReference>
<dbReference type="AlphaFoldDB" id="A0A8C4SB70"/>
<dbReference type="Ensembl" id="ENSECRT00000014542.1">
    <property type="protein sequence ID" value="ENSECRP00000014294.1"/>
    <property type="gene ID" value="ENSECRG00000009545.1"/>
</dbReference>
<dbReference type="InterPro" id="IPR003961">
    <property type="entry name" value="FN3_dom"/>
</dbReference>
<evidence type="ECO:0000256" key="1">
    <source>
        <dbReference type="ARBA" id="ARBA00004479"/>
    </source>
</evidence>
<dbReference type="PROSITE" id="PS50056">
    <property type="entry name" value="TYR_PHOSPHATASE_2"/>
    <property type="match status" value="1"/>
</dbReference>
<feature type="domain" description="Fibronectin type-III" evidence="15">
    <location>
        <begin position="499"/>
        <end position="585"/>
    </location>
</feature>
<dbReference type="Gene3D" id="2.60.40.10">
    <property type="entry name" value="Immunoglobulins"/>
    <property type="match status" value="5"/>
</dbReference>
<keyword evidence="3 11" id="KW-0812">Transmembrane</keyword>
<dbReference type="InterPro" id="IPR000387">
    <property type="entry name" value="Tyr_Pase_dom"/>
</dbReference>
<dbReference type="GeneTree" id="ENSGT00940000165368"/>